<organism evidence="1 2">
    <name type="scientific">Afipia massiliensis</name>
    <dbReference type="NCBI Taxonomy" id="211460"/>
    <lineage>
        <taxon>Bacteria</taxon>
        <taxon>Pseudomonadati</taxon>
        <taxon>Pseudomonadota</taxon>
        <taxon>Alphaproteobacteria</taxon>
        <taxon>Hyphomicrobiales</taxon>
        <taxon>Nitrobacteraceae</taxon>
        <taxon>Afipia</taxon>
    </lineage>
</organism>
<reference evidence="1 2" key="1">
    <citation type="submission" date="2020-08" db="EMBL/GenBank/DDBJ databases">
        <title>Genomic Encyclopedia of Type Strains, Phase IV (KMG-IV): sequencing the most valuable type-strain genomes for metagenomic binning, comparative biology and taxonomic classification.</title>
        <authorList>
            <person name="Goeker M."/>
        </authorList>
    </citation>
    <scope>NUCLEOTIDE SEQUENCE [LARGE SCALE GENOMIC DNA]</scope>
    <source>
        <strain evidence="1 2">DSM 17498</strain>
    </source>
</reference>
<gene>
    <name evidence="1" type="ORF">HNQ36_004621</name>
</gene>
<dbReference type="Proteomes" id="UP000521227">
    <property type="component" value="Unassembled WGS sequence"/>
</dbReference>
<protein>
    <submittedName>
        <fullName evidence="1">Uncharacterized protein</fullName>
    </submittedName>
</protein>
<name>A0A840N2B4_9BRAD</name>
<evidence type="ECO:0000313" key="2">
    <source>
        <dbReference type="Proteomes" id="UP000521227"/>
    </source>
</evidence>
<dbReference type="RefSeq" id="WP_184089122.1">
    <property type="nucleotide sequence ID" value="NZ_JACHIJ010000007.1"/>
</dbReference>
<dbReference type="AlphaFoldDB" id="A0A840N2B4"/>
<proteinExistence type="predicted"/>
<accession>A0A840N2B4</accession>
<sequence length="135" mass="15278">MAKRLTRKFEAYVMHAHHDTPATYSDLFQKLARLRREDRIFRFSDEVVVGFPIVSKEGDGYFIQAAEGGDDSALVLNVETGDTRENILERSEMLSHATHFVVSPRTRRAAIEFSHRGAKSHMLVTCTPETPSILS</sequence>
<dbReference type="EMBL" id="JACHIJ010000007">
    <property type="protein sequence ID" value="MBB5054619.1"/>
    <property type="molecule type" value="Genomic_DNA"/>
</dbReference>
<evidence type="ECO:0000313" key="1">
    <source>
        <dbReference type="EMBL" id="MBB5054619.1"/>
    </source>
</evidence>
<comment type="caution">
    <text evidence="1">The sequence shown here is derived from an EMBL/GenBank/DDBJ whole genome shotgun (WGS) entry which is preliminary data.</text>
</comment>